<accession>A0A5J6Z7H2</accession>
<dbReference type="EMBL" id="CP045032">
    <property type="protein sequence ID" value="QFQ01625.1"/>
    <property type="molecule type" value="Genomic_DNA"/>
</dbReference>
<keyword evidence="1 6" id="KW-0597">Phosphoprotein</keyword>
<dbReference type="PANTHER" id="PTHR48111:SF38">
    <property type="entry name" value="TWO-COMPONENT RESPONSE REGULATOR"/>
    <property type="match status" value="1"/>
</dbReference>
<dbReference type="Pfam" id="PF00072">
    <property type="entry name" value="Response_reg"/>
    <property type="match status" value="1"/>
</dbReference>
<gene>
    <name evidence="10" type="primary">mprA1</name>
    <name evidence="10" type="ORF">CUROG_01120</name>
</gene>
<dbReference type="CDD" id="cd00383">
    <property type="entry name" value="trans_reg_C"/>
    <property type="match status" value="1"/>
</dbReference>
<dbReference type="GO" id="GO:0000976">
    <property type="term" value="F:transcription cis-regulatory region binding"/>
    <property type="evidence" value="ECO:0007669"/>
    <property type="project" value="TreeGrafter"/>
</dbReference>
<dbReference type="PROSITE" id="PS50110">
    <property type="entry name" value="RESPONSE_REGULATORY"/>
    <property type="match status" value="1"/>
</dbReference>
<dbReference type="SMART" id="SM00448">
    <property type="entry name" value="REC"/>
    <property type="match status" value="1"/>
</dbReference>
<dbReference type="FunFam" id="1.10.10.10:FF:000005">
    <property type="entry name" value="Two-component system response regulator"/>
    <property type="match status" value="1"/>
</dbReference>
<evidence type="ECO:0000313" key="11">
    <source>
        <dbReference type="Proteomes" id="UP000326711"/>
    </source>
</evidence>
<dbReference type="InterPro" id="IPR039420">
    <property type="entry name" value="WalR-like"/>
</dbReference>
<dbReference type="GO" id="GO:0005829">
    <property type="term" value="C:cytosol"/>
    <property type="evidence" value="ECO:0007669"/>
    <property type="project" value="TreeGrafter"/>
</dbReference>
<feature type="DNA-binding region" description="OmpR/PhoB-type" evidence="7">
    <location>
        <begin position="127"/>
        <end position="220"/>
    </location>
</feature>
<evidence type="ECO:0000256" key="5">
    <source>
        <dbReference type="ARBA" id="ARBA00023163"/>
    </source>
</evidence>
<evidence type="ECO:0000313" key="10">
    <source>
        <dbReference type="EMBL" id="QFQ01625.1"/>
    </source>
</evidence>
<dbReference type="PANTHER" id="PTHR48111">
    <property type="entry name" value="REGULATOR OF RPOS"/>
    <property type="match status" value="1"/>
</dbReference>
<dbReference type="FunFam" id="3.40.50.2300:FF:000001">
    <property type="entry name" value="DNA-binding response regulator PhoB"/>
    <property type="match status" value="1"/>
</dbReference>
<dbReference type="AlphaFoldDB" id="A0A5J6Z7H2"/>
<dbReference type="GO" id="GO:0032993">
    <property type="term" value="C:protein-DNA complex"/>
    <property type="evidence" value="ECO:0007669"/>
    <property type="project" value="TreeGrafter"/>
</dbReference>
<dbReference type="Gene3D" id="3.40.50.2300">
    <property type="match status" value="1"/>
</dbReference>
<dbReference type="KEGG" id="cuo:CUROG_01120"/>
<dbReference type="OrthoDB" id="5242569at2"/>
<dbReference type="InterPro" id="IPR011006">
    <property type="entry name" value="CheY-like_superfamily"/>
</dbReference>
<dbReference type="InterPro" id="IPR001789">
    <property type="entry name" value="Sig_transdc_resp-reg_receiver"/>
</dbReference>
<organism evidence="10 11">
    <name type="scientific">Corynebacterium urogenitale</name>
    <dbReference type="NCBI Taxonomy" id="2487892"/>
    <lineage>
        <taxon>Bacteria</taxon>
        <taxon>Bacillati</taxon>
        <taxon>Actinomycetota</taxon>
        <taxon>Actinomycetes</taxon>
        <taxon>Mycobacteriales</taxon>
        <taxon>Corynebacteriaceae</taxon>
        <taxon>Corynebacterium</taxon>
    </lineage>
</organism>
<evidence type="ECO:0000256" key="2">
    <source>
        <dbReference type="ARBA" id="ARBA00023012"/>
    </source>
</evidence>
<dbReference type="SMART" id="SM00862">
    <property type="entry name" value="Trans_reg_C"/>
    <property type="match status" value="1"/>
</dbReference>
<protein>
    <submittedName>
        <fullName evidence="10">Response regulator MprA</fullName>
    </submittedName>
</protein>
<proteinExistence type="predicted"/>
<evidence type="ECO:0000259" key="8">
    <source>
        <dbReference type="PROSITE" id="PS50110"/>
    </source>
</evidence>
<dbReference type="Gene3D" id="6.10.250.690">
    <property type="match status" value="1"/>
</dbReference>
<feature type="domain" description="Response regulatory" evidence="8">
    <location>
        <begin position="4"/>
        <end position="118"/>
    </location>
</feature>
<evidence type="ECO:0000256" key="1">
    <source>
        <dbReference type="ARBA" id="ARBA00022553"/>
    </source>
</evidence>
<keyword evidence="3" id="KW-0805">Transcription regulation</keyword>
<feature type="domain" description="OmpR/PhoB-type" evidence="9">
    <location>
        <begin position="127"/>
        <end position="220"/>
    </location>
</feature>
<reference evidence="11" key="1">
    <citation type="submission" date="2019-10" db="EMBL/GenBank/DDBJ databases">
        <title>Complete genome sequence of Corynebacterium urogenitalis DSM 108747, isolated from the genital tract of a cow.</title>
        <authorList>
            <person name="Ruckert C."/>
            <person name="Ballas P."/>
            <person name="Wagener K."/>
            <person name="Drillich M."/>
            <person name="Kaempfer P."/>
            <person name="Busse H.-J."/>
            <person name="Ehling-Schulz M."/>
        </authorList>
    </citation>
    <scope>NUCLEOTIDE SEQUENCE [LARGE SCALE GENOMIC DNA]</scope>
    <source>
        <strain evidence="11">LMM 1652</strain>
    </source>
</reference>
<dbReference type="PROSITE" id="PS51755">
    <property type="entry name" value="OMPR_PHOB"/>
    <property type="match status" value="1"/>
</dbReference>
<dbReference type="InterPro" id="IPR036388">
    <property type="entry name" value="WH-like_DNA-bd_sf"/>
</dbReference>
<evidence type="ECO:0000256" key="6">
    <source>
        <dbReference type="PROSITE-ProRule" id="PRU00169"/>
    </source>
</evidence>
<evidence type="ECO:0000259" key="9">
    <source>
        <dbReference type="PROSITE" id="PS51755"/>
    </source>
</evidence>
<dbReference type="Pfam" id="PF00486">
    <property type="entry name" value="Trans_reg_C"/>
    <property type="match status" value="1"/>
</dbReference>
<dbReference type="Gene3D" id="1.10.10.10">
    <property type="entry name" value="Winged helix-like DNA-binding domain superfamily/Winged helix DNA-binding domain"/>
    <property type="match status" value="1"/>
</dbReference>
<name>A0A5J6Z7H2_9CORY</name>
<evidence type="ECO:0000256" key="3">
    <source>
        <dbReference type="ARBA" id="ARBA00023015"/>
    </source>
</evidence>
<keyword evidence="2" id="KW-0902">Two-component regulatory system</keyword>
<dbReference type="GO" id="GO:0000156">
    <property type="term" value="F:phosphorelay response regulator activity"/>
    <property type="evidence" value="ECO:0007669"/>
    <property type="project" value="TreeGrafter"/>
</dbReference>
<feature type="modified residue" description="4-aspartylphosphate" evidence="6">
    <location>
        <position position="53"/>
    </location>
</feature>
<evidence type="ECO:0000256" key="4">
    <source>
        <dbReference type="ARBA" id="ARBA00023125"/>
    </source>
</evidence>
<keyword evidence="4 7" id="KW-0238">DNA-binding</keyword>
<dbReference type="InterPro" id="IPR001867">
    <property type="entry name" value="OmpR/PhoB-type_DNA-bd"/>
</dbReference>
<dbReference type="GO" id="GO:0006355">
    <property type="term" value="P:regulation of DNA-templated transcription"/>
    <property type="evidence" value="ECO:0007669"/>
    <property type="project" value="InterPro"/>
</dbReference>
<dbReference type="SUPFAM" id="SSF52172">
    <property type="entry name" value="CheY-like"/>
    <property type="match status" value="1"/>
</dbReference>
<dbReference type="RefSeq" id="WP_151902099.1">
    <property type="nucleotide sequence ID" value="NZ_CP045032.1"/>
</dbReference>
<sequence length="220" mass="24396">MTQTILIVEDDHGIADYMARGLKGAGYATDVVDDGLDAYDKAIHNNYDMIVLDLGLPTLDGLEVLRRIRAKGINVPVIVLSARTSVVDRVGSLEGGANDYMPKPFQFAELLVRVRLRLGDGKPADPTTQLSHGGLTLDLRTQAVQIDGKWVDLTRRELGLLENLLQHPGEVLSRADLLREVWGMDFDPSSNVVDVYVRSLRRKIGEGYVETVRGRGYRLK</sequence>
<keyword evidence="11" id="KW-1185">Reference proteome</keyword>
<evidence type="ECO:0000256" key="7">
    <source>
        <dbReference type="PROSITE-ProRule" id="PRU01091"/>
    </source>
</evidence>
<keyword evidence="5" id="KW-0804">Transcription</keyword>
<dbReference type="Proteomes" id="UP000326711">
    <property type="component" value="Chromosome"/>
</dbReference>